<accession>A0ABW5V216</accession>
<dbReference type="Gene3D" id="3.10.105.10">
    <property type="entry name" value="Dipeptide-binding Protein, Domain 3"/>
    <property type="match status" value="1"/>
</dbReference>
<keyword evidence="3 4" id="KW-0732">Signal</keyword>
<reference evidence="7" key="1">
    <citation type="journal article" date="2019" name="Int. J. Syst. Evol. Microbiol.">
        <title>The Global Catalogue of Microorganisms (GCM) 10K type strain sequencing project: providing services to taxonomists for standard genome sequencing and annotation.</title>
        <authorList>
            <consortium name="The Broad Institute Genomics Platform"/>
            <consortium name="The Broad Institute Genome Sequencing Center for Infectious Disease"/>
            <person name="Wu L."/>
            <person name="Ma J."/>
        </authorList>
    </citation>
    <scope>NUCLEOTIDE SEQUENCE [LARGE SCALE GENOMIC DNA]</scope>
    <source>
        <strain evidence="7">TISTR 1514</strain>
    </source>
</reference>
<organism evidence="6 7">
    <name type="scientific">Gulosibacter faecalis</name>
    <dbReference type="NCBI Taxonomy" id="272240"/>
    <lineage>
        <taxon>Bacteria</taxon>
        <taxon>Bacillati</taxon>
        <taxon>Actinomycetota</taxon>
        <taxon>Actinomycetes</taxon>
        <taxon>Micrococcales</taxon>
        <taxon>Microbacteriaceae</taxon>
        <taxon>Gulosibacter</taxon>
    </lineage>
</organism>
<dbReference type="PIRSF" id="PIRSF002741">
    <property type="entry name" value="MppA"/>
    <property type="match status" value="1"/>
</dbReference>
<dbReference type="InterPro" id="IPR000914">
    <property type="entry name" value="SBP_5_dom"/>
</dbReference>
<comment type="similarity">
    <text evidence="1">Belongs to the bacterial solute-binding protein 5 family.</text>
</comment>
<evidence type="ECO:0000256" key="3">
    <source>
        <dbReference type="ARBA" id="ARBA00022729"/>
    </source>
</evidence>
<feature type="signal peptide" evidence="4">
    <location>
        <begin position="1"/>
        <end position="29"/>
    </location>
</feature>
<dbReference type="SUPFAM" id="SSF53850">
    <property type="entry name" value="Periplasmic binding protein-like II"/>
    <property type="match status" value="1"/>
</dbReference>
<dbReference type="Pfam" id="PF00496">
    <property type="entry name" value="SBP_bac_5"/>
    <property type="match status" value="1"/>
</dbReference>
<evidence type="ECO:0000256" key="1">
    <source>
        <dbReference type="ARBA" id="ARBA00005695"/>
    </source>
</evidence>
<dbReference type="Gene3D" id="3.40.190.10">
    <property type="entry name" value="Periplasmic binding protein-like II"/>
    <property type="match status" value="1"/>
</dbReference>
<protein>
    <submittedName>
        <fullName evidence="6">ABC transporter substrate-binding protein</fullName>
    </submittedName>
</protein>
<sequence>MTTSQPPRRRRARRLATSIGALGAVIALAAGCAAAPSTGSEGNGEPKSGGDLVFQIDSLGDSWVPNTSSISSFQGNVWGEITDKLVYVDEAGELSPWLAESWEQSDDATSFTLHLREGVTFSDGSALDAEAVATNIDFWANGDPSDGIARVGLFPSANYEGAEAVDATTVEVTFSQPTLAFIPTLAYHGSIIVSPKTLELPAEEQADLSNAIGTGPFVVESWADGDHVTITKREDYSWGPDARGHTGAPYLDSITYKVVPEASLRTGSVQSGQADVVYNISPQELGGLKDAGLTVAAPRYLGFVNGFALNTSIAPFNDKNVRLALQHGIDRDEILDTVYTEDWEPAQSFIQSNVAESTDHSDAFEYDPELAQELLDEAGWKPGADGVRERDGERLELKLYPNPYLTTSQAIDELIAQQLAPLGFDVSIQTLDVASYTEQVLNNRAEVQTNEITRSFIDAATVAGVIVGAEEGDEDWFFVGTSDETLNQYSEEILSADDLDARAETLDSLQEYVLEEGYFVPVTQISQRIYVLSPDLHDVTYNGLAYASFATAWLDR</sequence>
<feature type="chain" id="PRO_5046637300" evidence="4">
    <location>
        <begin position="30"/>
        <end position="556"/>
    </location>
</feature>
<dbReference type="InterPro" id="IPR030678">
    <property type="entry name" value="Peptide/Ni-bd"/>
</dbReference>
<evidence type="ECO:0000313" key="7">
    <source>
        <dbReference type="Proteomes" id="UP001597492"/>
    </source>
</evidence>
<feature type="domain" description="Solute-binding protein family 5" evidence="5">
    <location>
        <begin position="93"/>
        <end position="462"/>
    </location>
</feature>
<dbReference type="RefSeq" id="WP_019619166.1">
    <property type="nucleotide sequence ID" value="NZ_JBHUNE010000007.1"/>
</dbReference>
<evidence type="ECO:0000259" key="5">
    <source>
        <dbReference type="Pfam" id="PF00496"/>
    </source>
</evidence>
<dbReference type="PANTHER" id="PTHR30290:SF9">
    <property type="entry name" value="OLIGOPEPTIDE-BINDING PROTEIN APPA"/>
    <property type="match status" value="1"/>
</dbReference>
<dbReference type="EMBL" id="JBHUNE010000007">
    <property type="protein sequence ID" value="MFD2758704.1"/>
    <property type="molecule type" value="Genomic_DNA"/>
</dbReference>
<gene>
    <name evidence="6" type="ORF">ACFSW7_09995</name>
</gene>
<dbReference type="PANTHER" id="PTHR30290">
    <property type="entry name" value="PERIPLASMIC BINDING COMPONENT OF ABC TRANSPORTER"/>
    <property type="match status" value="1"/>
</dbReference>
<dbReference type="CDD" id="cd08492">
    <property type="entry name" value="PBP2_NikA_DppA_OppA_like_15"/>
    <property type="match status" value="1"/>
</dbReference>
<keyword evidence="7" id="KW-1185">Reference proteome</keyword>
<evidence type="ECO:0000313" key="6">
    <source>
        <dbReference type="EMBL" id="MFD2758704.1"/>
    </source>
</evidence>
<dbReference type="Proteomes" id="UP001597492">
    <property type="component" value="Unassembled WGS sequence"/>
</dbReference>
<proteinExistence type="inferred from homology"/>
<name>A0ABW5V216_9MICO</name>
<dbReference type="InterPro" id="IPR039424">
    <property type="entry name" value="SBP_5"/>
</dbReference>
<evidence type="ECO:0000256" key="4">
    <source>
        <dbReference type="SAM" id="SignalP"/>
    </source>
</evidence>
<keyword evidence="2" id="KW-0813">Transport</keyword>
<comment type="caution">
    <text evidence="6">The sequence shown here is derived from an EMBL/GenBank/DDBJ whole genome shotgun (WGS) entry which is preliminary data.</text>
</comment>
<evidence type="ECO:0000256" key="2">
    <source>
        <dbReference type="ARBA" id="ARBA00022448"/>
    </source>
</evidence>